<evidence type="ECO:0000313" key="2">
    <source>
        <dbReference type="EMBL" id="PLW07500.1"/>
    </source>
</evidence>
<protein>
    <submittedName>
        <fullName evidence="3">Uncharacterized protein</fullName>
    </submittedName>
</protein>
<feature type="region of interest" description="Disordered" evidence="1">
    <location>
        <begin position="229"/>
        <end position="274"/>
    </location>
</feature>
<dbReference type="EMBL" id="PGCI01000421">
    <property type="protein sequence ID" value="PLW27188.1"/>
    <property type="molecule type" value="Genomic_DNA"/>
</dbReference>
<comment type="caution">
    <text evidence="3">The sequence shown here is derived from an EMBL/GenBank/DDBJ whole genome shotgun (WGS) entry which is preliminary data.</text>
</comment>
<evidence type="ECO:0000256" key="1">
    <source>
        <dbReference type="SAM" id="MobiDB-lite"/>
    </source>
</evidence>
<dbReference type="OrthoDB" id="2501243at2759"/>
<accession>A0A2N5TP40</accession>
<sequence length="371" mass="41438">MANYNRADSWYTDSSNYNADEHYENSPFATDPSTFPAVRNSLSSTAVSQPYAMIPLPSQFQLYTIEEIINQEEDTEPCLASTKRQVESLAVKNGDLIEKSLKSISLIRSRLLQQQESNRKKSCELQQIRNSLEVVQSLVHLVHDQKCKKTWIEFSTEEFKFSSNMKNLKLAKPEKEGTLLPHGSGERKSIDEIEPLTPIRVSVSSHARTDSFGPSRSFQVMSVMANVPTTPTKASKGMPGPSPTSEIYNLYHPQSPDAMTAKPPSLQESYSKSQLSRFNLERSANLSNDQVDHKDSPGSLSITSVAVTMSTVHDDEWYLPDETVQTSESTSNDGRSEASSLRTPSIGTNQSKLMVNKFKKFTGAERTMYSN</sequence>
<dbReference type="Proteomes" id="UP000235392">
    <property type="component" value="Unassembled WGS sequence"/>
</dbReference>
<evidence type="ECO:0000313" key="4">
    <source>
        <dbReference type="Proteomes" id="UP000235388"/>
    </source>
</evidence>
<feature type="region of interest" description="Disordered" evidence="1">
    <location>
        <begin position="322"/>
        <end position="352"/>
    </location>
</feature>
<dbReference type="AlphaFoldDB" id="A0A2N5TP40"/>
<keyword evidence="4" id="KW-1185">Reference proteome</keyword>
<gene>
    <name evidence="2" type="ORF">PCANC_26867</name>
    <name evidence="3" type="ORF">PCASD_24111</name>
</gene>
<evidence type="ECO:0000313" key="5">
    <source>
        <dbReference type="Proteomes" id="UP000235392"/>
    </source>
</evidence>
<dbReference type="EMBL" id="PGCJ01001222">
    <property type="protein sequence ID" value="PLW07500.1"/>
    <property type="molecule type" value="Genomic_DNA"/>
</dbReference>
<organism evidence="3 5">
    <name type="scientific">Puccinia coronata f. sp. avenae</name>
    <dbReference type="NCBI Taxonomy" id="200324"/>
    <lineage>
        <taxon>Eukaryota</taxon>
        <taxon>Fungi</taxon>
        <taxon>Dikarya</taxon>
        <taxon>Basidiomycota</taxon>
        <taxon>Pucciniomycotina</taxon>
        <taxon>Pucciniomycetes</taxon>
        <taxon>Pucciniales</taxon>
        <taxon>Pucciniaceae</taxon>
        <taxon>Puccinia</taxon>
    </lineage>
</organism>
<reference evidence="4 5" key="1">
    <citation type="submission" date="2017-11" db="EMBL/GenBank/DDBJ databases">
        <title>De novo assembly and phasing of dikaryotic genomes from two isolates of Puccinia coronata f. sp. avenae, the causal agent of oat crown rust.</title>
        <authorList>
            <person name="Miller M.E."/>
            <person name="Zhang Y."/>
            <person name="Omidvar V."/>
            <person name="Sperschneider J."/>
            <person name="Schwessinger B."/>
            <person name="Raley C."/>
            <person name="Palmer J.M."/>
            <person name="Garnica D."/>
            <person name="Upadhyaya N."/>
            <person name="Rathjen J."/>
            <person name="Taylor J.M."/>
            <person name="Park R.F."/>
            <person name="Dodds P.N."/>
            <person name="Hirsch C.D."/>
            <person name="Kianian S.F."/>
            <person name="Figueroa M."/>
        </authorList>
    </citation>
    <scope>NUCLEOTIDE SEQUENCE [LARGE SCALE GENOMIC DNA]</scope>
    <source>
        <strain evidence="2">12NC29</strain>
        <strain evidence="3">12SD80</strain>
    </source>
</reference>
<evidence type="ECO:0000313" key="3">
    <source>
        <dbReference type="EMBL" id="PLW27188.1"/>
    </source>
</evidence>
<name>A0A2N5TP40_9BASI</name>
<feature type="compositionally biased region" description="Polar residues" evidence="1">
    <location>
        <begin position="323"/>
        <end position="352"/>
    </location>
</feature>
<dbReference type="Proteomes" id="UP000235388">
    <property type="component" value="Unassembled WGS sequence"/>
</dbReference>
<proteinExistence type="predicted"/>